<name>A0ABX3ZG08_9BACL</name>
<proteinExistence type="predicted"/>
<dbReference type="Proteomes" id="UP000196594">
    <property type="component" value="Unassembled WGS sequence"/>
</dbReference>
<dbReference type="InterPro" id="IPR011650">
    <property type="entry name" value="Peptidase_M20_dimer"/>
</dbReference>
<dbReference type="InterPro" id="IPR002933">
    <property type="entry name" value="Peptidase_M20"/>
</dbReference>
<evidence type="ECO:0000256" key="3">
    <source>
        <dbReference type="ARBA" id="ARBA00022801"/>
    </source>
</evidence>
<keyword evidence="3" id="KW-0378">Hydrolase</keyword>
<reference evidence="6 7" key="1">
    <citation type="journal article" date="2017" name="Int. J. Syst. Evol. Microbiol.">
        <title>Solibacillus kalamii sp. nov., isolated from a high-efficiency particulate arrestance filter system used in the International Space Station.</title>
        <authorList>
            <person name="Checinska Sielaff A."/>
            <person name="Kumar R.M."/>
            <person name="Pal D."/>
            <person name="Mayilraj S."/>
            <person name="Venkateswaran K."/>
        </authorList>
    </citation>
    <scope>NUCLEOTIDE SEQUENCE [LARGE SCALE GENOMIC DNA]</scope>
    <source>
        <strain evidence="6 7">ISSFR-015</strain>
    </source>
</reference>
<keyword evidence="4" id="KW-0862">Zinc</keyword>
<dbReference type="Pfam" id="PF07687">
    <property type="entry name" value="M20_dimer"/>
    <property type="match status" value="1"/>
</dbReference>
<protein>
    <submittedName>
        <fullName evidence="6">Peptidase M20</fullName>
    </submittedName>
</protein>
<evidence type="ECO:0000256" key="4">
    <source>
        <dbReference type="ARBA" id="ARBA00022833"/>
    </source>
</evidence>
<organism evidence="6 7">
    <name type="scientific">Solibacillus kalamii</name>
    <dbReference type="NCBI Taxonomy" id="1748298"/>
    <lineage>
        <taxon>Bacteria</taxon>
        <taxon>Bacillati</taxon>
        <taxon>Bacillota</taxon>
        <taxon>Bacilli</taxon>
        <taxon>Bacillales</taxon>
        <taxon>Caryophanaceae</taxon>
        <taxon>Solibacillus</taxon>
    </lineage>
</organism>
<accession>A0ABX3ZG08</accession>
<dbReference type="InterPro" id="IPR017150">
    <property type="entry name" value="Pept_M20_glutamate_carboxypep"/>
</dbReference>
<evidence type="ECO:0000256" key="2">
    <source>
        <dbReference type="ARBA" id="ARBA00022723"/>
    </source>
</evidence>
<dbReference type="CDD" id="cd03885">
    <property type="entry name" value="M20_CPDG2"/>
    <property type="match status" value="1"/>
</dbReference>
<feature type="domain" description="Peptidase M20 dimerisation" evidence="5">
    <location>
        <begin position="177"/>
        <end position="270"/>
    </location>
</feature>
<dbReference type="InterPro" id="IPR050072">
    <property type="entry name" value="Peptidase_M20A"/>
</dbReference>
<dbReference type="InterPro" id="IPR036264">
    <property type="entry name" value="Bact_exopeptidase_dim_dom"/>
</dbReference>
<dbReference type="PIRSF" id="PIRSF037238">
    <property type="entry name" value="Carboxypeptidase_G2"/>
    <property type="match status" value="1"/>
</dbReference>
<dbReference type="PROSITE" id="PS00758">
    <property type="entry name" value="ARGE_DAPE_CPG2_1"/>
    <property type="match status" value="1"/>
</dbReference>
<dbReference type="PANTHER" id="PTHR43808:SF9">
    <property type="entry name" value="BLL0789 PROTEIN"/>
    <property type="match status" value="1"/>
</dbReference>
<evidence type="ECO:0000259" key="5">
    <source>
        <dbReference type="Pfam" id="PF07687"/>
    </source>
</evidence>
<dbReference type="Pfam" id="PF01546">
    <property type="entry name" value="Peptidase_M20"/>
    <property type="match status" value="1"/>
</dbReference>
<dbReference type="SUPFAM" id="SSF55031">
    <property type="entry name" value="Bacterial exopeptidase dimerisation domain"/>
    <property type="match status" value="1"/>
</dbReference>
<comment type="caution">
    <text evidence="6">The sequence shown here is derived from an EMBL/GenBank/DDBJ whole genome shotgun (WGS) entry which is preliminary data.</text>
</comment>
<comment type="cofactor">
    <cofactor evidence="1">
        <name>Zn(2+)</name>
        <dbReference type="ChEBI" id="CHEBI:29105"/>
    </cofactor>
</comment>
<dbReference type="SUPFAM" id="SSF53187">
    <property type="entry name" value="Zn-dependent exopeptidases"/>
    <property type="match status" value="1"/>
</dbReference>
<evidence type="ECO:0000313" key="7">
    <source>
        <dbReference type="Proteomes" id="UP000196594"/>
    </source>
</evidence>
<dbReference type="PANTHER" id="PTHR43808">
    <property type="entry name" value="ACETYLORNITHINE DEACETYLASE"/>
    <property type="match status" value="1"/>
</dbReference>
<dbReference type="InterPro" id="IPR001261">
    <property type="entry name" value="ArgE/DapE_CS"/>
</dbReference>
<keyword evidence="2" id="KW-0479">Metal-binding</keyword>
<keyword evidence="7" id="KW-1185">Reference proteome</keyword>
<gene>
    <name evidence="6" type="ORF">CBM15_11080</name>
</gene>
<dbReference type="Gene3D" id="3.30.70.360">
    <property type="match status" value="1"/>
</dbReference>
<dbReference type="RefSeq" id="WP_087617558.1">
    <property type="nucleotide sequence ID" value="NZ_JAFBEY010000005.1"/>
</dbReference>
<sequence>MEAFDFFTLHEKDIKDDIKRLVLADSPSQNKELLDLCKDVIQSMFYDYFHVKATEYAMEHNGNHLRFEMGEGTEQILMIGHYDTVWDRGALPYREEEDKIFGPGILDMKSGLVSAIWFFKYVQKMNLPLKRRVVFFLNSDEEIGSPTSRALIEEEAKKSVAAFILEPAVTVSGELKIARKGTSRYLLNIRGLASHAGNNPRDGVSAITEAARQILNIDALNDYEKGTTLNVGMIQGGGKLNVVPDEAHVGVDVRSVTRTEQERIDDYFEELKPYDQRTKIEIDGGINRPPMERDEDSEELFEIAQEEAEELGFDVEEASVGGASDGNFTSLYTPTLDGLGLVGDGIHAEHEHIVKEHIIERFALLTNTLLEVVNEIEMEGNRDDG</sequence>
<dbReference type="Gene3D" id="3.40.630.10">
    <property type="entry name" value="Zn peptidases"/>
    <property type="match status" value="1"/>
</dbReference>
<evidence type="ECO:0000256" key="1">
    <source>
        <dbReference type="ARBA" id="ARBA00001947"/>
    </source>
</evidence>
<dbReference type="EMBL" id="NHNT01000007">
    <property type="protein sequence ID" value="OUZ38652.1"/>
    <property type="molecule type" value="Genomic_DNA"/>
</dbReference>
<evidence type="ECO:0000313" key="6">
    <source>
        <dbReference type="EMBL" id="OUZ38652.1"/>
    </source>
</evidence>